<dbReference type="RefSeq" id="WP_091275559.1">
    <property type="nucleotide sequence ID" value="NZ_FNDK01000023.1"/>
</dbReference>
<sequence>MSEGYIKLYRSLLDDHLFIESTPEQKVIMIALLLMVNHKENDWEWKGERYTVQPGQVITSLPKIAEKAGKGISVQNVRTALNRLKKHGFLTDKSTNKNRLITIVNWGKYQGSANESTDELTGNQQATNRQLTPNKNEKNEKKNTRKYIFEDTHLAIAEYFYKRILENNPSHKKPNLEKWADDIRKMMEIDKRTEEQIRYLIDWVQKDDFEMVNVLSPSKMRKRFDQLVIKVKKSKKRQHPQEKKEPVEYKSDSVDSADYLKLIHGNG</sequence>
<feature type="compositionally biased region" description="Basic and acidic residues" evidence="1">
    <location>
        <begin position="239"/>
        <end position="253"/>
    </location>
</feature>
<gene>
    <name evidence="2" type="ORF">SAMN05192534_12330</name>
</gene>
<reference evidence="2 3" key="1">
    <citation type="submission" date="2016-10" db="EMBL/GenBank/DDBJ databases">
        <authorList>
            <person name="de Groot N.N."/>
        </authorList>
    </citation>
    <scope>NUCLEOTIDE SEQUENCE [LARGE SCALE GENOMIC DNA]</scope>
    <source>
        <strain evidence="2 3">DSM 21632</strain>
    </source>
</reference>
<evidence type="ECO:0000313" key="2">
    <source>
        <dbReference type="EMBL" id="SDI14951.1"/>
    </source>
</evidence>
<dbReference type="STRING" id="568899.SAMN05192534_12330"/>
<evidence type="ECO:0000313" key="3">
    <source>
        <dbReference type="Proteomes" id="UP000199163"/>
    </source>
</evidence>
<accession>A0A1G8I880</accession>
<evidence type="ECO:0000256" key="1">
    <source>
        <dbReference type="SAM" id="MobiDB-lite"/>
    </source>
</evidence>
<feature type="compositionally biased region" description="Polar residues" evidence="1">
    <location>
        <begin position="114"/>
        <end position="133"/>
    </location>
</feature>
<dbReference type="AlphaFoldDB" id="A0A1G8I880"/>
<keyword evidence="3" id="KW-1185">Reference proteome</keyword>
<protein>
    <submittedName>
        <fullName evidence="2">Uncharacterized protein</fullName>
    </submittedName>
</protein>
<dbReference type="EMBL" id="FNDK01000023">
    <property type="protein sequence ID" value="SDI14951.1"/>
    <property type="molecule type" value="Genomic_DNA"/>
</dbReference>
<dbReference type="Proteomes" id="UP000199163">
    <property type="component" value="Unassembled WGS sequence"/>
</dbReference>
<dbReference type="OrthoDB" id="1821976at2"/>
<feature type="region of interest" description="Disordered" evidence="1">
    <location>
        <begin position="231"/>
        <end position="253"/>
    </location>
</feature>
<proteinExistence type="predicted"/>
<organism evidence="2 3">
    <name type="scientific">Alteribacillus persepolensis</name>
    <dbReference type="NCBI Taxonomy" id="568899"/>
    <lineage>
        <taxon>Bacteria</taxon>
        <taxon>Bacillati</taxon>
        <taxon>Bacillota</taxon>
        <taxon>Bacilli</taxon>
        <taxon>Bacillales</taxon>
        <taxon>Bacillaceae</taxon>
        <taxon>Alteribacillus</taxon>
    </lineage>
</organism>
<feature type="region of interest" description="Disordered" evidence="1">
    <location>
        <begin position="114"/>
        <end position="143"/>
    </location>
</feature>
<name>A0A1G8I880_9BACI</name>